<dbReference type="GO" id="GO:0005524">
    <property type="term" value="F:ATP binding"/>
    <property type="evidence" value="ECO:0007669"/>
    <property type="project" value="UniProtKB-KW"/>
</dbReference>
<evidence type="ECO:0000256" key="10">
    <source>
        <dbReference type="SAM" id="Coils"/>
    </source>
</evidence>
<evidence type="ECO:0000256" key="2">
    <source>
        <dbReference type="ARBA" id="ARBA00022701"/>
    </source>
</evidence>
<dbReference type="InterPro" id="IPR001752">
    <property type="entry name" value="Kinesin_motor_dom"/>
</dbReference>
<dbReference type="AlphaFoldDB" id="A0A142KWB6"/>
<dbReference type="Pfam" id="PF00225">
    <property type="entry name" value="Kinesin"/>
    <property type="match status" value="1"/>
</dbReference>
<sequence>MGMIVDGVQEVEVTTPEATYEVLKRGSINRHVGATAMNSESSRSHGVFILNLESQRQNMGVLSKRVSKFYLVDLAGSERQKQTEAVGLRLKESGSINRSLSALGNVIKALLETSEGKLRHIPYRDSKLTYLLKDALGGNSRCTLIANVSPSITNSEETLCTLKFAQRAKFLKNRAIINEDGVGNGIVAGVGANVPSVTIEEVRRLKIEVAAIKARLANGDQTGNWNDSSATNQVRRLEYIISQSAKQSFNVERKTTQEMHSLTKKVDALKALYLRLDRTLQDYTTSLQKQRRYDTPVAPGPPAKKNAPQLRGGKSIPRDASTTVMVVHKLPDRDASTTVAVVNKIPDRDASADVAVVNKIPDERSSNNGEIVEGKVPTRAAPSGSLTRLQTQLVNLKNVNESLKSELESVANEKKTMSSEISDVRKERDQSLKRLESLQNEIATLHHTIKTLRHNEDHTTKTVRDAEDHTIKTFRHTEDKQDSRGIKRFLKGSQSEKNKNDQEKVKDKSNVAHKEKDKQKGKVREMENEDKKKGKMMDMENTKVTTKDKEKKGGFDKLKNVNENPEDTKEQKKTK</sequence>
<feature type="compositionally biased region" description="Basic and acidic residues" evidence="11">
    <location>
        <begin position="494"/>
        <end position="575"/>
    </location>
</feature>
<evidence type="ECO:0000259" key="12">
    <source>
        <dbReference type="PROSITE" id="PS50067"/>
    </source>
</evidence>
<dbReference type="GO" id="GO:0003777">
    <property type="term" value="F:microtubule motor activity"/>
    <property type="evidence" value="ECO:0007669"/>
    <property type="project" value="InterPro"/>
</dbReference>
<keyword evidence="1" id="KW-0150">Chloroplast</keyword>
<evidence type="ECO:0000256" key="8">
    <source>
        <dbReference type="PROSITE-ProRule" id="PRU00283"/>
    </source>
</evidence>
<keyword evidence="1" id="KW-0934">Plastid</keyword>
<dbReference type="PANTHER" id="PTHR37739">
    <property type="entry name" value="KINESIN-LIKE PROTEIN KIN-12D"/>
    <property type="match status" value="1"/>
</dbReference>
<dbReference type="GO" id="GO:0008017">
    <property type="term" value="F:microtubule binding"/>
    <property type="evidence" value="ECO:0007669"/>
    <property type="project" value="InterPro"/>
</dbReference>
<keyword evidence="5 10" id="KW-0175">Coiled coil</keyword>
<protein>
    <recommendedName>
        <fullName evidence="9">Kinesin-like protein</fullName>
    </recommendedName>
</protein>
<dbReference type="PROSITE" id="PS50067">
    <property type="entry name" value="KINESIN_MOTOR_2"/>
    <property type="match status" value="1"/>
</dbReference>
<reference evidence="13" key="1">
    <citation type="journal article" date="2016" name="Cytoskeleton">
        <title>Transcriptome analysis reveals a diverse family of kinesins essential for spermatogenesis in the fern Marsilea.</title>
        <authorList>
            <person name="Tomei E.J."/>
            <person name="Wolniak S.M."/>
        </authorList>
    </citation>
    <scope>NUCLEOTIDE SEQUENCE</scope>
</reference>
<dbReference type="Gene3D" id="6.10.250.3110">
    <property type="match status" value="1"/>
</dbReference>
<dbReference type="PROSITE" id="PS00411">
    <property type="entry name" value="KINESIN_MOTOR_1"/>
    <property type="match status" value="1"/>
</dbReference>
<keyword evidence="3 9" id="KW-0547">Nucleotide-binding</keyword>
<dbReference type="InterPro" id="IPR019821">
    <property type="entry name" value="Kinesin_motor_CS"/>
</dbReference>
<evidence type="ECO:0000256" key="7">
    <source>
        <dbReference type="ARBA" id="ARBA00034488"/>
    </source>
</evidence>
<feature type="region of interest" description="Disordered" evidence="11">
    <location>
        <begin position="491"/>
        <end position="575"/>
    </location>
</feature>
<evidence type="ECO:0000256" key="11">
    <source>
        <dbReference type="SAM" id="MobiDB-lite"/>
    </source>
</evidence>
<dbReference type="InterPro" id="IPR036961">
    <property type="entry name" value="Kinesin_motor_dom_sf"/>
</dbReference>
<organism evidence="13">
    <name type="scientific">Marsilea vestita</name>
    <name type="common">Hairy water-clover</name>
    <dbReference type="NCBI Taxonomy" id="59764"/>
    <lineage>
        <taxon>Eukaryota</taxon>
        <taxon>Viridiplantae</taxon>
        <taxon>Streptophyta</taxon>
        <taxon>Embryophyta</taxon>
        <taxon>Tracheophyta</taxon>
        <taxon>Polypodiopsida</taxon>
        <taxon>Polypodiidae</taxon>
        <taxon>Salviniales</taxon>
        <taxon>Marsileaceae</taxon>
        <taxon>Marsilea</taxon>
    </lineage>
</organism>
<dbReference type="GO" id="GO:0007018">
    <property type="term" value="P:microtubule-based movement"/>
    <property type="evidence" value="ECO:0007669"/>
    <property type="project" value="InterPro"/>
</dbReference>
<keyword evidence="2 9" id="KW-0493">Microtubule</keyword>
<comment type="similarity">
    <text evidence="7">Belongs to the TRAFAC class myosin-kinesin ATPase superfamily. Kinesin family. KIN-12 subfamily.</text>
</comment>
<proteinExistence type="evidence at transcript level"/>
<evidence type="ECO:0000256" key="4">
    <source>
        <dbReference type="ARBA" id="ARBA00022840"/>
    </source>
</evidence>
<keyword evidence="4 9" id="KW-0067">ATP-binding</keyword>
<feature type="coiled-coil region" evidence="10">
    <location>
        <begin position="386"/>
        <end position="455"/>
    </location>
</feature>
<accession>A0A142KWB6</accession>
<comment type="caution">
    <text evidence="8">Lacks conserved residue(s) required for the propagation of feature annotation.</text>
</comment>
<dbReference type="SMART" id="SM00129">
    <property type="entry name" value="KISc"/>
    <property type="match status" value="1"/>
</dbReference>
<keyword evidence="6 9" id="KW-0505">Motor protein</keyword>
<dbReference type="InterPro" id="IPR027417">
    <property type="entry name" value="P-loop_NTPase"/>
</dbReference>
<evidence type="ECO:0000256" key="1">
    <source>
        <dbReference type="ARBA" id="ARBA00022528"/>
    </source>
</evidence>
<feature type="region of interest" description="Disordered" evidence="11">
    <location>
        <begin position="288"/>
        <end position="317"/>
    </location>
</feature>
<dbReference type="GO" id="GO:0005874">
    <property type="term" value="C:microtubule"/>
    <property type="evidence" value="ECO:0007669"/>
    <property type="project" value="UniProtKB-KW"/>
</dbReference>
<dbReference type="InterPro" id="IPR044986">
    <property type="entry name" value="KIF15/KIN-12"/>
</dbReference>
<evidence type="ECO:0000256" key="9">
    <source>
        <dbReference type="RuleBase" id="RU000394"/>
    </source>
</evidence>
<evidence type="ECO:0000256" key="5">
    <source>
        <dbReference type="ARBA" id="ARBA00023054"/>
    </source>
</evidence>
<evidence type="ECO:0000313" key="13">
    <source>
        <dbReference type="EMBL" id="AMS24236.1"/>
    </source>
</evidence>
<dbReference type="Gene3D" id="3.40.850.10">
    <property type="entry name" value="Kinesin motor domain"/>
    <property type="match status" value="1"/>
</dbReference>
<name>A0A142KWB6_MARVE</name>
<dbReference type="PANTHER" id="PTHR37739:SF13">
    <property type="entry name" value="KINESIN MOTOR DOMAIN-CONTAINING PROTEIN"/>
    <property type="match status" value="1"/>
</dbReference>
<dbReference type="EMBL" id="KT986262">
    <property type="protein sequence ID" value="AMS24236.1"/>
    <property type="molecule type" value="mRNA"/>
</dbReference>
<evidence type="ECO:0000256" key="6">
    <source>
        <dbReference type="ARBA" id="ARBA00023175"/>
    </source>
</evidence>
<feature type="domain" description="Kinesin motor" evidence="12">
    <location>
        <begin position="1"/>
        <end position="171"/>
    </location>
</feature>
<evidence type="ECO:0000256" key="3">
    <source>
        <dbReference type="ARBA" id="ARBA00022741"/>
    </source>
</evidence>
<dbReference type="SUPFAM" id="SSF52540">
    <property type="entry name" value="P-loop containing nucleoside triphosphate hydrolases"/>
    <property type="match status" value="1"/>
</dbReference>
<dbReference type="PRINTS" id="PR00380">
    <property type="entry name" value="KINESINHEAVY"/>
</dbReference>